<feature type="transmembrane region" description="Helical" evidence="14">
    <location>
        <begin position="694"/>
        <end position="714"/>
    </location>
</feature>
<dbReference type="PROSITE" id="PS50089">
    <property type="entry name" value="ZF_RING_2"/>
    <property type="match status" value="1"/>
</dbReference>
<feature type="compositionally biased region" description="Low complexity" evidence="13">
    <location>
        <begin position="485"/>
        <end position="508"/>
    </location>
</feature>
<evidence type="ECO:0000256" key="1">
    <source>
        <dbReference type="ARBA" id="ARBA00000900"/>
    </source>
</evidence>
<keyword evidence="9" id="KW-0862">Zinc</keyword>
<feature type="compositionally biased region" description="Polar residues" evidence="13">
    <location>
        <begin position="1"/>
        <end position="11"/>
    </location>
</feature>
<gene>
    <name evidence="16" type="ORF">TrVE_jg4845</name>
</gene>
<evidence type="ECO:0000256" key="14">
    <source>
        <dbReference type="SAM" id="Phobius"/>
    </source>
</evidence>
<keyword evidence="6" id="KW-0479">Metal-binding</keyword>
<feature type="region of interest" description="Disordered" evidence="13">
    <location>
        <begin position="345"/>
        <end position="375"/>
    </location>
</feature>
<evidence type="ECO:0000256" key="6">
    <source>
        <dbReference type="ARBA" id="ARBA00022723"/>
    </source>
</evidence>
<evidence type="ECO:0000256" key="3">
    <source>
        <dbReference type="ARBA" id="ARBA00012483"/>
    </source>
</evidence>
<feature type="compositionally biased region" description="Basic and acidic residues" evidence="13">
    <location>
        <begin position="270"/>
        <end position="279"/>
    </location>
</feature>
<feature type="region of interest" description="Disordered" evidence="13">
    <location>
        <begin position="239"/>
        <end position="297"/>
    </location>
</feature>
<feature type="compositionally biased region" description="Low complexity" evidence="13">
    <location>
        <begin position="448"/>
        <end position="474"/>
    </location>
</feature>
<dbReference type="SUPFAM" id="SSF57850">
    <property type="entry name" value="RING/U-box"/>
    <property type="match status" value="1"/>
</dbReference>
<feature type="compositionally biased region" description="Acidic residues" evidence="13">
    <location>
        <begin position="393"/>
        <end position="404"/>
    </location>
</feature>
<dbReference type="GO" id="GO:0016020">
    <property type="term" value="C:membrane"/>
    <property type="evidence" value="ECO:0007669"/>
    <property type="project" value="UniProtKB-SubCell"/>
</dbReference>
<dbReference type="PANTHER" id="PTHR45977">
    <property type="entry name" value="TARGET OF ERK KINASE MPK-1"/>
    <property type="match status" value="1"/>
</dbReference>
<evidence type="ECO:0000256" key="5">
    <source>
        <dbReference type="ARBA" id="ARBA00022692"/>
    </source>
</evidence>
<keyword evidence="4" id="KW-0808">Transferase</keyword>
<reference evidence="17" key="1">
    <citation type="journal article" date="2023" name="Commun. Biol.">
        <title>Genome analysis of Parmales, the sister group of diatoms, reveals the evolutionary specialization of diatoms from phago-mixotrophs to photoautotrophs.</title>
        <authorList>
            <person name="Ban H."/>
            <person name="Sato S."/>
            <person name="Yoshikawa S."/>
            <person name="Yamada K."/>
            <person name="Nakamura Y."/>
            <person name="Ichinomiya M."/>
            <person name="Sato N."/>
            <person name="Blanc-Mathieu R."/>
            <person name="Endo H."/>
            <person name="Kuwata A."/>
            <person name="Ogata H."/>
        </authorList>
    </citation>
    <scope>NUCLEOTIDE SEQUENCE [LARGE SCALE GENOMIC DNA]</scope>
    <source>
        <strain evidence="17">NIES 3699</strain>
    </source>
</reference>
<feature type="compositionally biased region" description="Basic and acidic residues" evidence="13">
    <location>
        <begin position="355"/>
        <end position="364"/>
    </location>
</feature>
<dbReference type="InterPro" id="IPR001841">
    <property type="entry name" value="Znf_RING"/>
</dbReference>
<evidence type="ECO:0000256" key="7">
    <source>
        <dbReference type="ARBA" id="ARBA00022771"/>
    </source>
</evidence>
<comment type="catalytic activity">
    <reaction evidence="1">
        <text>S-ubiquitinyl-[E2 ubiquitin-conjugating enzyme]-L-cysteine + [acceptor protein]-L-lysine = [E2 ubiquitin-conjugating enzyme]-L-cysteine + N(6)-ubiquitinyl-[acceptor protein]-L-lysine.</text>
        <dbReference type="EC" id="2.3.2.27"/>
    </reaction>
</comment>
<evidence type="ECO:0000256" key="11">
    <source>
        <dbReference type="ARBA" id="ARBA00023136"/>
    </source>
</evidence>
<feature type="compositionally biased region" description="Basic and acidic residues" evidence="13">
    <location>
        <begin position="69"/>
        <end position="85"/>
    </location>
</feature>
<feature type="domain" description="RING-type" evidence="15">
    <location>
        <begin position="818"/>
        <end position="861"/>
    </location>
</feature>
<dbReference type="AlphaFoldDB" id="A0A9W7BY21"/>
<dbReference type="GO" id="GO:0008270">
    <property type="term" value="F:zinc ion binding"/>
    <property type="evidence" value="ECO:0007669"/>
    <property type="project" value="UniProtKB-KW"/>
</dbReference>
<evidence type="ECO:0000313" key="16">
    <source>
        <dbReference type="EMBL" id="GMH96210.1"/>
    </source>
</evidence>
<feature type="compositionally biased region" description="Low complexity" evidence="13">
    <location>
        <begin position="515"/>
        <end position="536"/>
    </location>
</feature>
<feature type="region of interest" description="Disordered" evidence="13">
    <location>
        <begin position="1"/>
        <end position="150"/>
    </location>
</feature>
<organism evidence="16 17">
    <name type="scientific">Triparma verrucosa</name>
    <dbReference type="NCBI Taxonomy" id="1606542"/>
    <lineage>
        <taxon>Eukaryota</taxon>
        <taxon>Sar</taxon>
        <taxon>Stramenopiles</taxon>
        <taxon>Ochrophyta</taxon>
        <taxon>Bolidophyceae</taxon>
        <taxon>Parmales</taxon>
        <taxon>Triparmaceae</taxon>
        <taxon>Triparma</taxon>
    </lineage>
</organism>
<dbReference type="EMBL" id="BRXX01000179">
    <property type="protein sequence ID" value="GMH96210.1"/>
    <property type="molecule type" value="Genomic_DNA"/>
</dbReference>
<evidence type="ECO:0000259" key="15">
    <source>
        <dbReference type="PROSITE" id="PS50089"/>
    </source>
</evidence>
<dbReference type="Proteomes" id="UP001165160">
    <property type="component" value="Unassembled WGS sequence"/>
</dbReference>
<keyword evidence="17" id="KW-1185">Reference proteome</keyword>
<proteinExistence type="predicted"/>
<comment type="subcellular location">
    <subcellularLocation>
        <location evidence="2">Membrane</location>
        <topology evidence="2">Multi-pass membrane protein</topology>
    </subcellularLocation>
</comment>
<evidence type="ECO:0000256" key="9">
    <source>
        <dbReference type="ARBA" id="ARBA00022833"/>
    </source>
</evidence>
<feature type="transmembrane region" description="Helical" evidence="14">
    <location>
        <begin position="734"/>
        <end position="751"/>
    </location>
</feature>
<evidence type="ECO:0000256" key="10">
    <source>
        <dbReference type="ARBA" id="ARBA00022989"/>
    </source>
</evidence>
<dbReference type="CDD" id="cd16454">
    <property type="entry name" value="RING-H2_PA-TM-RING"/>
    <property type="match status" value="1"/>
</dbReference>
<protein>
    <recommendedName>
        <fullName evidence="3">RING-type E3 ubiquitin transferase</fullName>
        <ecNumber evidence="3">2.3.2.27</ecNumber>
    </recommendedName>
</protein>
<dbReference type="InterPro" id="IPR013083">
    <property type="entry name" value="Znf_RING/FYVE/PHD"/>
</dbReference>
<keyword evidence="10 14" id="KW-1133">Transmembrane helix</keyword>
<feature type="region of interest" description="Disordered" evidence="13">
    <location>
        <begin position="390"/>
        <end position="566"/>
    </location>
</feature>
<evidence type="ECO:0000256" key="2">
    <source>
        <dbReference type="ARBA" id="ARBA00004141"/>
    </source>
</evidence>
<evidence type="ECO:0000256" key="8">
    <source>
        <dbReference type="ARBA" id="ARBA00022786"/>
    </source>
</evidence>
<dbReference type="PANTHER" id="PTHR45977:SF4">
    <property type="entry name" value="RING-TYPE DOMAIN-CONTAINING PROTEIN"/>
    <property type="match status" value="1"/>
</dbReference>
<dbReference type="Pfam" id="PF13639">
    <property type="entry name" value="zf-RING_2"/>
    <property type="match status" value="1"/>
</dbReference>
<name>A0A9W7BY21_9STRA</name>
<evidence type="ECO:0000256" key="12">
    <source>
        <dbReference type="PROSITE-ProRule" id="PRU00175"/>
    </source>
</evidence>
<keyword evidence="8" id="KW-0833">Ubl conjugation pathway</keyword>
<dbReference type="GO" id="GO:0016567">
    <property type="term" value="P:protein ubiquitination"/>
    <property type="evidence" value="ECO:0007669"/>
    <property type="project" value="TreeGrafter"/>
</dbReference>
<evidence type="ECO:0000313" key="17">
    <source>
        <dbReference type="Proteomes" id="UP001165160"/>
    </source>
</evidence>
<feature type="compositionally biased region" description="Low complexity" evidence="13">
    <location>
        <begin position="141"/>
        <end position="150"/>
    </location>
</feature>
<feature type="compositionally biased region" description="Basic residues" evidence="13">
    <location>
        <begin position="114"/>
        <end position="123"/>
    </location>
</feature>
<comment type="caution">
    <text evidence="16">The sequence shown here is derived from an EMBL/GenBank/DDBJ whole genome shotgun (WGS) entry which is preliminary data.</text>
</comment>
<evidence type="ECO:0000256" key="13">
    <source>
        <dbReference type="SAM" id="MobiDB-lite"/>
    </source>
</evidence>
<dbReference type="GO" id="GO:0061630">
    <property type="term" value="F:ubiquitin protein ligase activity"/>
    <property type="evidence" value="ECO:0007669"/>
    <property type="project" value="UniProtKB-EC"/>
</dbReference>
<keyword evidence="7 12" id="KW-0863">Zinc-finger</keyword>
<feature type="compositionally biased region" description="Low complexity" evidence="13">
    <location>
        <begin position="551"/>
        <end position="566"/>
    </location>
</feature>
<dbReference type="Gene3D" id="3.30.40.10">
    <property type="entry name" value="Zinc/RING finger domain, C3HC4 (zinc finger)"/>
    <property type="match status" value="1"/>
</dbReference>
<accession>A0A9W7BY21</accession>
<sequence length="893" mass="98717">MDHESPATTYNSKKRQTTTSTTPPTWLMGKWDIPTGQRILSSPNSLYQGRGSSRSSSKGGGYGNGTDGSDTKHAWKKIKDGDDPYSHPLTVTTDGEHISQGLDEREREEDEGRRRTRRRRLHELRHNNAWTSETTYPTPPANSNSNSNANNADYREAVLGYSRMTAPFDSPLLPPKPRRTTPLTPPTKESWAVSLASNLLTSVGIRPESVDVDVEGEEEYVRRLGERLTRERKLKRINENEEIMPKGRVKRGGSDPRSDGGRRRGSSSSTDRDRKERKNSFGSLTSPLSKPKPKSDQGVELSLFSFTYVTSGHREIVYDGGADYDLDDDEDGRNSIYDSGGGIRAERAWSTPEGGKYDFSRGRGEANSTGNIGGVSERLGRSVLLRTRSENNFVDEGEWMDGGDSDAASREIKVRGVGAFDSDDSDEDVSGGSSADWGVGRDLILSDQQQQQQQQGGVVRSRPSPRSPRSSQSPRRSDGSPQLNSNSPRSSDNSRVSPRVSPRMSPRLSPRESPEQQQPLLEQQPQAQVQQQQQQILEEEQAPDTQPLNPPAAQQASTTAPASAAPQHTFESTILAMHPHSAAAYLRAMSIFGFGSLLFLIHTMTWWVTETETAVGGASDLVRLAVTGPVGCDKECLLRWYWLSFSIIMGIMKLPFRMSTLAALNGVQRQTTREESRVQLKCVVKSWKFGMHRALGRVAQISAVVGLGIVIVLGDTGGDDVSKKAALDASCANLLVAVLRLVLAVGVLYTHEVRQRRRLQRLRNARQRRGLLEREMEALRKETFESMGDSIEDLEAAGRGGASNNSRSSSGLGARPTCSICLERFVRGDRLWVLPCDDRHKFHSECIKEWLTKNESCPLCTRSVRGEVRDSELLLERESTSPPPPVSQNTLES</sequence>
<feature type="compositionally biased region" description="Basic and acidic residues" evidence="13">
    <location>
        <begin position="94"/>
        <end position="113"/>
    </location>
</feature>
<feature type="compositionally biased region" description="Basic and acidic residues" evidence="13">
    <location>
        <begin position="252"/>
        <end position="262"/>
    </location>
</feature>
<feature type="region of interest" description="Disordered" evidence="13">
    <location>
        <begin position="167"/>
        <end position="189"/>
    </location>
</feature>
<dbReference type="SMART" id="SM00184">
    <property type="entry name" value="RING"/>
    <property type="match status" value="1"/>
</dbReference>
<evidence type="ECO:0000256" key="4">
    <source>
        <dbReference type="ARBA" id="ARBA00022679"/>
    </source>
</evidence>
<feature type="compositionally biased region" description="Polar residues" evidence="13">
    <location>
        <begin position="38"/>
        <end position="47"/>
    </location>
</feature>
<dbReference type="GO" id="GO:0006511">
    <property type="term" value="P:ubiquitin-dependent protein catabolic process"/>
    <property type="evidence" value="ECO:0007669"/>
    <property type="project" value="TreeGrafter"/>
</dbReference>
<keyword evidence="11 14" id="KW-0472">Membrane</keyword>
<feature type="region of interest" description="Disordered" evidence="13">
    <location>
        <begin position="873"/>
        <end position="893"/>
    </location>
</feature>
<keyword evidence="5 14" id="KW-0812">Transmembrane</keyword>
<dbReference type="EC" id="2.3.2.27" evidence="3"/>